<protein>
    <recommendedName>
        <fullName evidence="2">DUF7053 domain-containing protein</fullName>
    </recommendedName>
</protein>
<feature type="signal peptide" evidence="1">
    <location>
        <begin position="1"/>
        <end position="19"/>
    </location>
</feature>
<feature type="chain" id="PRO_5021314596" description="DUF7053 domain-containing protein" evidence="1">
    <location>
        <begin position="20"/>
        <end position="168"/>
    </location>
</feature>
<evidence type="ECO:0000256" key="1">
    <source>
        <dbReference type="SAM" id="SignalP"/>
    </source>
</evidence>
<dbReference type="Pfam" id="PF23155">
    <property type="entry name" value="DUF7053"/>
    <property type="match status" value="1"/>
</dbReference>
<dbReference type="STRING" id="71717.A0A4Y7TLB9"/>
<dbReference type="InterPro" id="IPR055481">
    <property type="entry name" value="DUF7053"/>
</dbReference>
<dbReference type="Proteomes" id="UP000298030">
    <property type="component" value="Unassembled WGS sequence"/>
</dbReference>
<dbReference type="AlphaFoldDB" id="A0A4Y7TLB9"/>
<organism evidence="3 4">
    <name type="scientific">Coprinellus micaceus</name>
    <name type="common">Glistening ink-cap mushroom</name>
    <name type="synonym">Coprinus micaceus</name>
    <dbReference type="NCBI Taxonomy" id="71717"/>
    <lineage>
        <taxon>Eukaryota</taxon>
        <taxon>Fungi</taxon>
        <taxon>Dikarya</taxon>
        <taxon>Basidiomycota</taxon>
        <taxon>Agaricomycotina</taxon>
        <taxon>Agaricomycetes</taxon>
        <taxon>Agaricomycetidae</taxon>
        <taxon>Agaricales</taxon>
        <taxon>Agaricineae</taxon>
        <taxon>Psathyrellaceae</taxon>
        <taxon>Coprinellus</taxon>
    </lineage>
</organism>
<dbReference type="OrthoDB" id="61390at2759"/>
<sequence>MKVPLLALVLSQFLGFGIATDIFFTTKDYTYQREIQAPYETVLKIVRDPVVFSSHSLLFKSIERDTSTAEPDWYTITERLPLLGPIESSLTFRAKLVPLENGLDADVDAALGTALKSVYTVERGDVGKSVVKELTTVKALTIAFSYVYDNMKTNHVGLWDNIASEVEK</sequence>
<reference evidence="3 4" key="1">
    <citation type="journal article" date="2019" name="Nat. Ecol. Evol.">
        <title>Megaphylogeny resolves global patterns of mushroom evolution.</title>
        <authorList>
            <person name="Varga T."/>
            <person name="Krizsan K."/>
            <person name="Foldi C."/>
            <person name="Dima B."/>
            <person name="Sanchez-Garcia M."/>
            <person name="Sanchez-Ramirez S."/>
            <person name="Szollosi G.J."/>
            <person name="Szarkandi J.G."/>
            <person name="Papp V."/>
            <person name="Albert L."/>
            <person name="Andreopoulos W."/>
            <person name="Angelini C."/>
            <person name="Antonin V."/>
            <person name="Barry K.W."/>
            <person name="Bougher N.L."/>
            <person name="Buchanan P."/>
            <person name="Buyck B."/>
            <person name="Bense V."/>
            <person name="Catcheside P."/>
            <person name="Chovatia M."/>
            <person name="Cooper J."/>
            <person name="Damon W."/>
            <person name="Desjardin D."/>
            <person name="Finy P."/>
            <person name="Geml J."/>
            <person name="Haridas S."/>
            <person name="Hughes K."/>
            <person name="Justo A."/>
            <person name="Karasinski D."/>
            <person name="Kautmanova I."/>
            <person name="Kiss B."/>
            <person name="Kocsube S."/>
            <person name="Kotiranta H."/>
            <person name="LaButti K.M."/>
            <person name="Lechner B.E."/>
            <person name="Liimatainen K."/>
            <person name="Lipzen A."/>
            <person name="Lukacs Z."/>
            <person name="Mihaltcheva S."/>
            <person name="Morgado L.N."/>
            <person name="Niskanen T."/>
            <person name="Noordeloos M.E."/>
            <person name="Ohm R.A."/>
            <person name="Ortiz-Santana B."/>
            <person name="Ovrebo C."/>
            <person name="Racz N."/>
            <person name="Riley R."/>
            <person name="Savchenko A."/>
            <person name="Shiryaev A."/>
            <person name="Soop K."/>
            <person name="Spirin V."/>
            <person name="Szebenyi C."/>
            <person name="Tomsovsky M."/>
            <person name="Tulloss R.E."/>
            <person name="Uehling J."/>
            <person name="Grigoriev I.V."/>
            <person name="Vagvolgyi C."/>
            <person name="Papp T."/>
            <person name="Martin F.M."/>
            <person name="Miettinen O."/>
            <person name="Hibbett D.S."/>
            <person name="Nagy L.G."/>
        </authorList>
    </citation>
    <scope>NUCLEOTIDE SEQUENCE [LARGE SCALE GENOMIC DNA]</scope>
    <source>
        <strain evidence="3 4">FP101781</strain>
    </source>
</reference>
<evidence type="ECO:0000313" key="4">
    <source>
        <dbReference type="Proteomes" id="UP000298030"/>
    </source>
</evidence>
<gene>
    <name evidence="3" type="ORF">FA13DRAFT_1427265</name>
</gene>
<name>A0A4Y7TLB9_COPMI</name>
<proteinExistence type="predicted"/>
<evidence type="ECO:0000313" key="3">
    <source>
        <dbReference type="EMBL" id="TEB34970.1"/>
    </source>
</evidence>
<accession>A0A4Y7TLB9</accession>
<feature type="domain" description="DUF7053" evidence="2">
    <location>
        <begin position="49"/>
        <end position="166"/>
    </location>
</feature>
<keyword evidence="1" id="KW-0732">Signal</keyword>
<comment type="caution">
    <text evidence="3">The sequence shown here is derived from an EMBL/GenBank/DDBJ whole genome shotgun (WGS) entry which is preliminary data.</text>
</comment>
<dbReference type="EMBL" id="QPFP01000008">
    <property type="protein sequence ID" value="TEB34970.1"/>
    <property type="molecule type" value="Genomic_DNA"/>
</dbReference>
<evidence type="ECO:0000259" key="2">
    <source>
        <dbReference type="Pfam" id="PF23155"/>
    </source>
</evidence>
<keyword evidence="4" id="KW-1185">Reference proteome</keyword>